<sequence>MKELNRRFGAK</sequence>
<comment type="caution">
    <text evidence="1">The sequence shown here is derived from an EMBL/GenBank/DDBJ whole genome shotgun (WGS) entry which is preliminary data.</text>
</comment>
<keyword evidence="2" id="KW-1185">Reference proteome</keyword>
<organism evidence="1 2">
    <name type="scientific">Serendipita indica (strain DSM 11827)</name>
    <name type="common">Root endophyte fungus</name>
    <name type="synonym">Piriformospora indica</name>
    <dbReference type="NCBI Taxonomy" id="1109443"/>
    <lineage>
        <taxon>Eukaryota</taxon>
        <taxon>Fungi</taxon>
        <taxon>Dikarya</taxon>
        <taxon>Basidiomycota</taxon>
        <taxon>Agaricomycotina</taxon>
        <taxon>Agaricomycetes</taxon>
        <taxon>Sebacinales</taxon>
        <taxon>Serendipitaceae</taxon>
        <taxon>Serendipita</taxon>
    </lineage>
</organism>
<name>G4TYA9_SERID</name>
<gene>
    <name evidence="1" type="ORF">PIIN_10297</name>
</gene>
<dbReference type="InParanoid" id="G4TYA9"/>
<evidence type="ECO:0000313" key="2">
    <source>
        <dbReference type="Proteomes" id="UP000007148"/>
    </source>
</evidence>
<dbReference type="HOGENOM" id="CLU_222534_0_0_1"/>
<accession>G4TYA9</accession>
<evidence type="ECO:0000313" key="1">
    <source>
        <dbReference type="EMBL" id="CCA76302.1"/>
    </source>
</evidence>
<reference evidence="1 2" key="1">
    <citation type="journal article" date="2011" name="PLoS Pathog.">
        <title>Endophytic Life Strategies Decoded by Genome and Transcriptome Analyses of the Mutualistic Root Symbiont Piriformospora indica.</title>
        <authorList>
            <person name="Zuccaro A."/>
            <person name="Lahrmann U."/>
            <person name="Guldener U."/>
            <person name="Langen G."/>
            <person name="Pfiffi S."/>
            <person name="Biedenkopf D."/>
            <person name="Wong P."/>
            <person name="Samans B."/>
            <person name="Grimm C."/>
            <person name="Basiewicz M."/>
            <person name="Murat C."/>
            <person name="Martin F."/>
            <person name="Kogel K.H."/>
        </authorList>
    </citation>
    <scope>NUCLEOTIDE SEQUENCE [LARGE SCALE GENOMIC DNA]</scope>
    <source>
        <strain evidence="1 2">DSM 11827</strain>
    </source>
</reference>
<protein>
    <submittedName>
        <fullName evidence="1">Uncharacterized protein</fullName>
    </submittedName>
</protein>
<dbReference type="Proteomes" id="UP000007148">
    <property type="component" value="Unassembled WGS sequence"/>
</dbReference>
<dbReference type="EMBL" id="CAFZ01000688">
    <property type="protein sequence ID" value="CCA76302.1"/>
    <property type="molecule type" value="Genomic_DNA"/>
</dbReference>
<proteinExistence type="predicted"/>